<accession>A0A7X2M1I0</accession>
<sequence length="139" mass="16291">MNKIRNGIIDFEGSVSSISPSLKLQEFKLSDLYSYVKEEVINEFPRYTLQPINYNGNMMNVTLMFNDNKEIFLVNMSKIKNQENSWDKWSNEHELQRKKEHDVMLEKLIGSSSSKFAWGEISSNYDPRSGSSMITIRYF</sequence>
<name>A0A7X2M1I0_9BACI</name>
<keyword evidence="2" id="KW-1185">Reference proteome</keyword>
<dbReference type="AlphaFoldDB" id="A0A7X2M1I0"/>
<dbReference type="RefSeq" id="WP_154309883.1">
    <property type="nucleotide sequence ID" value="NZ_WKKI01000100.1"/>
</dbReference>
<comment type="caution">
    <text evidence="1">The sequence shown here is derived from an EMBL/GenBank/DDBJ whole genome shotgun (WGS) entry which is preliminary data.</text>
</comment>
<gene>
    <name evidence="1" type="ORF">GJU40_20185</name>
</gene>
<protein>
    <submittedName>
        <fullName evidence="1">Uncharacterized protein</fullName>
    </submittedName>
</protein>
<organism evidence="1 2">
    <name type="scientific">Metabacillus lacus</name>
    <dbReference type="NCBI Taxonomy" id="1983721"/>
    <lineage>
        <taxon>Bacteria</taxon>
        <taxon>Bacillati</taxon>
        <taxon>Bacillota</taxon>
        <taxon>Bacilli</taxon>
        <taxon>Bacillales</taxon>
        <taxon>Bacillaceae</taxon>
        <taxon>Metabacillus</taxon>
    </lineage>
</organism>
<dbReference type="EMBL" id="WKKI01000100">
    <property type="protein sequence ID" value="MRX74434.1"/>
    <property type="molecule type" value="Genomic_DNA"/>
</dbReference>
<evidence type="ECO:0000313" key="2">
    <source>
        <dbReference type="Proteomes" id="UP000448867"/>
    </source>
</evidence>
<proteinExistence type="predicted"/>
<dbReference type="OrthoDB" id="2899067at2"/>
<dbReference type="Proteomes" id="UP000448867">
    <property type="component" value="Unassembled WGS sequence"/>
</dbReference>
<evidence type="ECO:0000313" key="1">
    <source>
        <dbReference type="EMBL" id="MRX74434.1"/>
    </source>
</evidence>
<reference evidence="1 2" key="1">
    <citation type="submission" date="2019-11" db="EMBL/GenBank/DDBJ databases">
        <title>Bacillus lacus genome.</title>
        <authorList>
            <person name="Allen C.J."/>
            <person name="Newman J.D."/>
        </authorList>
    </citation>
    <scope>NUCLEOTIDE SEQUENCE [LARGE SCALE GENOMIC DNA]</scope>
    <source>
        <strain evidence="1 2">KCTC 33946</strain>
    </source>
</reference>